<dbReference type="AntiFam" id="ANF00178">
    <property type="entry name" value="Shadow ORF (opposite dhbF)"/>
</dbReference>
<organism evidence="2 3">
    <name type="scientific">Pseudomonas corrugata</name>
    <dbReference type="NCBI Taxonomy" id="47879"/>
    <lineage>
        <taxon>Bacteria</taxon>
        <taxon>Pseudomonadati</taxon>
        <taxon>Pseudomonadota</taxon>
        <taxon>Gammaproteobacteria</taxon>
        <taxon>Pseudomonadales</taxon>
        <taxon>Pseudomonadaceae</taxon>
        <taxon>Pseudomonas</taxon>
    </lineage>
</organism>
<name>A0A3M3E418_9PSED</name>
<protein>
    <submittedName>
        <fullName evidence="2">Uncharacterized protein</fullName>
    </submittedName>
</protein>
<sequence>MAGQAIGAVDAGTQDFVARQQIVQAGVQRLDIEFALEVQGERDVEQRRARRQLLDEPQALLRERQRQQGRARLGFRCLEGDGLWRGGVGLASGDVHGQQGHGGLFEQRAQRQVEFEMVAQSRNDLGRQQRVATEGEEVVFHANGVAPQDLGPDGRHGGFQWIARGNASPGIGLPVQYPGGQGLAIDLAVVVQRQFVQADEGGRHHVRRQLCPQVLAQAVAAQGVVMGRPVRHQPGFTDAVFPQQHGGFAHVRVLREAVFDFGQFYPVAAQFHLLVAAAEVFDHPVCAPASQVTGAIHATFKLRMFDERFGGALRIVQVATADADATDTDFPGDTHRQRTQGFVQHIQAVVGGRLADGHVADVSGRGCEDRLERYVVGAFGRPVGIHQGNVGEAREPVPGHGRRQGFAGGQHPAQVRQLQVTRAQGEQGAHQARDDFQHAQAFAGEYLQQALRVVGDFVREDVHGGAEHWRGEELPHGNVECHRSGLRDPVLGAEPQGRDLAEDVVEHAPLFDHHALRRTGRTRGEKDVGEAVRAAESRQRRVVASLPAGFGEQRHGGLIETAEQRVEQRAAIFAGDQQRRAGQAEDLPQALGRMIDFQGQHGRAGLEHGNHHGQQRQAARGGQGDQLILVGTGLAQGMGQSCGALVQLGVGQGLAVTEGGDLSAALGDLVGKQLRVALIQREIMRIDRPIAQQLLAFFGGQQFETAQRRIWCRQHARHEAGDMAQQALDGGGFEAFAVIGHADAQLLTGQDHHGQAVVGVHAVVHAFEAELETAFEDLFVDGRVLEHQDAVKQGFAPGEVAPALDVRQGRVLKVAHVDVEPLQVIQPIAEGRIRVHRHPQRQGIDEQPDHFRDAGQVRRTTGHRDAEDHVPLAAVARQQQ</sequence>
<dbReference type="EMBL" id="RBOJ01000102">
    <property type="protein sequence ID" value="RMM43389.1"/>
    <property type="molecule type" value="Genomic_DNA"/>
</dbReference>
<feature type="compositionally biased region" description="Basic and acidic residues" evidence="1">
    <location>
        <begin position="859"/>
        <end position="870"/>
    </location>
</feature>
<proteinExistence type="predicted"/>
<reference evidence="2 3" key="1">
    <citation type="submission" date="2018-08" db="EMBL/GenBank/DDBJ databases">
        <title>Recombination of ecologically and evolutionarily significant loci maintains genetic cohesion in the Pseudomonas syringae species complex.</title>
        <authorList>
            <person name="Dillon M."/>
            <person name="Thakur S."/>
            <person name="Almeida R.N.D."/>
            <person name="Weir B.S."/>
            <person name="Guttman D.S."/>
        </authorList>
    </citation>
    <scope>NUCLEOTIDE SEQUENCE [LARGE SCALE GENOMIC DNA]</scope>
    <source>
        <strain evidence="2 3">NCPPB2445</strain>
    </source>
</reference>
<gene>
    <name evidence="2" type="ORF">ALQ77_01729</name>
</gene>
<feature type="region of interest" description="Disordered" evidence="1">
    <location>
        <begin position="602"/>
        <end position="622"/>
    </location>
</feature>
<keyword evidence="3" id="KW-1185">Reference proteome</keyword>
<dbReference type="Proteomes" id="UP000270661">
    <property type="component" value="Unassembled WGS sequence"/>
</dbReference>
<evidence type="ECO:0000313" key="2">
    <source>
        <dbReference type="EMBL" id="RMM43389.1"/>
    </source>
</evidence>
<comment type="caution">
    <text evidence="2">The sequence shown here is derived from an EMBL/GenBank/DDBJ whole genome shotgun (WGS) entry which is preliminary data.</text>
</comment>
<evidence type="ECO:0000313" key="3">
    <source>
        <dbReference type="Proteomes" id="UP000270661"/>
    </source>
</evidence>
<accession>A0A3M3E418</accession>
<evidence type="ECO:0000256" key="1">
    <source>
        <dbReference type="SAM" id="MobiDB-lite"/>
    </source>
</evidence>
<dbReference type="AlphaFoldDB" id="A0A3M3E418"/>
<feature type="region of interest" description="Disordered" evidence="1">
    <location>
        <begin position="859"/>
        <end position="880"/>
    </location>
</feature>